<dbReference type="AlphaFoldDB" id="G7GKS0"/>
<accession>G7GKS0</accession>
<name>G7GKS0_9ACTN</name>
<feature type="region of interest" description="Disordered" evidence="1">
    <location>
        <begin position="281"/>
        <end position="304"/>
    </location>
</feature>
<dbReference type="RefSeq" id="WP_005182908.1">
    <property type="nucleotide sequence ID" value="NZ_BAED01000014.1"/>
</dbReference>
<evidence type="ECO:0000256" key="1">
    <source>
        <dbReference type="SAM" id="MobiDB-lite"/>
    </source>
</evidence>
<evidence type="ECO:0000313" key="4">
    <source>
        <dbReference type="Proteomes" id="UP000006023"/>
    </source>
</evidence>
<gene>
    <name evidence="3" type="ORF">GOAMR_14_00400</name>
</gene>
<comment type="caution">
    <text evidence="3">The sequence shown here is derived from an EMBL/GenBank/DDBJ whole genome shotgun (WGS) entry which is preliminary data.</text>
</comment>
<dbReference type="STRING" id="1075090.GOAMR_14_00400"/>
<reference evidence="3 4" key="1">
    <citation type="submission" date="2011-11" db="EMBL/GenBank/DDBJ databases">
        <title>Whole genome shotgun sequence of Gordonia amarae NBRC 15530.</title>
        <authorList>
            <person name="Takarada H."/>
            <person name="Hosoyama A."/>
            <person name="Tsuchikane K."/>
            <person name="Katsumata H."/>
            <person name="Yamazaki S."/>
            <person name="Fujita N."/>
        </authorList>
    </citation>
    <scope>NUCLEOTIDE SEQUENCE [LARGE SCALE GENOMIC DNA]</scope>
    <source>
        <strain evidence="3 4">NBRC 15530</strain>
    </source>
</reference>
<dbReference type="Proteomes" id="UP000006023">
    <property type="component" value="Unassembled WGS sequence"/>
</dbReference>
<protein>
    <recommendedName>
        <fullName evidence="2">Transcription regulator TrmB N-terminal domain-containing protein</fullName>
    </recommendedName>
</protein>
<feature type="domain" description="Transcription regulator TrmB N-terminal" evidence="2">
    <location>
        <begin position="10"/>
        <end position="81"/>
    </location>
</feature>
<dbReference type="eggNOG" id="COG1378">
    <property type="taxonomic scope" value="Bacteria"/>
</dbReference>
<evidence type="ECO:0000313" key="3">
    <source>
        <dbReference type="EMBL" id="GAB04195.1"/>
    </source>
</evidence>
<dbReference type="PANTHER" id="PTHR34293:SF1">
    <property type="entry name" value="HTH-TYPE TRANSCRIPTIONAL REGULATOR TRMBL2"/>
    <property type="match status" value="1"/>
</dbReference>
<dbReference type="EMBL" id="BAED01000014">
    <property type="protein sequence ID" value="GAB04195.1"/>
    <property type="molecule type" value="Genomic_DNA"/>
</dbReference>
<dbReference type="InterPro" id="IPR051797">
    <property type="entry name" value="TrmB-like"/>
</dbReference>
<dbReference type="CDD" id="cd09124">
    <property type="entry name" value="PLDc_like_TrmB_middle"/>
    <property type="match status" value="1"/>
</dbReference>
<evidence type="ECO:0000259" key="2">
    <source>
        <dbReference type="Pfam" id="PF01978"/>
    </source>
</evidence>
<proteinExistence type="predicted"/>
<dbReference type="Gene3D" id="1.10.10.10">
    <property type="entry name" value="Winged helix-like DNA-binding domain superfamily/Winged helix DNA-binding domain"/>
    <property type="match status" value="1"/>
</dbReference>
<organism evidence="3 4">
    <name type="scientific">Gordonia amarae NBRC 15530</name>
    <dbReference type="NCBI Taxonomy" id="1075090"/>
    <lineage>
        <taxon>Bacteria</taxon>
        <taxon>Bacillati</taxon>
        <taxon>Actinomycetota</taxon>
        <taxon>Actinomycetes</taxon>
        <taxon>Mycobacteriales</taxon>
        <taxon>Gordoniaceae</taxon>
        <taxon>Gordonia</taxon>
    </lineage>
</organism>
<dbReference type="SUPFAM" id="SSF46785">
    <property type="entry name" value="Winged helix' DNA-binding domain"/>
    <property type="match status" value="1"/>
</dbReference>
<sequence>MALTAIVERLQHLGMSGYEAKAYVALVGSGVPSNGYEVAKKSGVPRSTVYETLGKLVARGAAFEVKASGDGSTVEYLPLPPRVLVNRLSKEYEESIAELERILPTVTATPQVRLIHDLGNKSALLDCAQDVINASKHELFISAWGTEWDELEDSLLAADRRSVDISALTFGEVGTQVGHCYQHTRSTPEVSLANLGCRMFTVVGDREEAVVGGLTDVNAWGVYTDNPAVVLLAIEYIRHDIAIQLMGEHFDSTEVDRFWKSDPDLERLRSDHGIAAELMRAAHSGGNRPVPDGTPRISRRGSGR</sequence>
<dbReference type="PANTHER" id="PTHR34293">
    <property type="entry name" value="HTH-TYPE TRANSCRIPTIONAL REGULATOR TRMBL2"/>
    <property type="match status" value="1"/>
</dbReference>
<dbReference type="Pfam" id="PF01978">
    <property type="entry name" value="TrmB"/>
    <property type="match status" value="1"/>
</dbReference>
<dbReference type="InterPro" id="IPR036390">
    <property type="entry name" value="WH_DNA-bd_sf"/>
</dbReference>
<dbReference type="InterPro" id="IPR036388">
    <property type="entry name" value="WH-like_DNA-bd_sf"/>
</dbReference>
<dbReference type="InterPro" id="IPR002831">
    <property type="entry name" value="Tscrpt_reg_TrmB_N"/>
</dbReference>
<keyword evidence="4" id="KW-1185">Reference proteome</keyword>